<feature type="region of interest" description="Disordered" evidence="2">
    <location>
        <begin position="941"/>
        <end position="966"/>
    </location>
</feature>
<feature type="compositionally biased region" description="Polar residues" evidence="2">
    <location>
        <begin position="766"/>
        <end position="776"/>
    </location>
</feature>
<protein>
    <submittedName>
        <fullName evidence="3">Uncharacterized protein</fullName>
    </submittedName>
</protein>
<feature type="compositionally biased region" description="Low complexity" evidence="2">
    <location>
        <begin position="1214"/>
        <end position="1223"/>
    </location>
</feature>
<reference evidence="3" key="1">
    <citation type="journal article" date="2021" name="Proc. Natl. Acad. Sci. U.S.A.">
        <title>Three genomes in the algal genus Volvox reveal the fate of a haploid sex-determining region after a transition to homothallism.</title>
        <authorList>
            <person name="Yamamoto K."/>
            <person name="Hamaji T."/>
            <person name="Kawai-Toyooka H."/>
            <person name="Matsuzaki R."/>
            <person name="Takahashi F."/>
            <person name="Nishimura Y."/>
            <person name="Kawachi M."/>
            <person name="Noguchi H."/>
            <person name="Minakuchi Y."/>
            <person name="Umen J.G."/>
            <person name="Toyoda A."/>
            <person name="Nozaki H."/>
        </authorList>
    </citation>
    <scope>NUCLEOTIDE SEQUENCE</scope>
    <source>
        <strain evidence="3">NIES-3780</strain>
    </source>
</reference>
<sequence>MAYSFCLQLLNLRGAPTDSGRAVLEVIVRTPRLLTTVKQKYASEPFPVQAARGVAVHWMQTKAAKAYVRLRLLPDEAPGEATAISVASDPLMTTMAPGEFAADVTTSAAATTAPSAGAAASTAGPALEEGVTGQRGERTTAEGLLQVAFGEKQQQQQLRRSHGTVTVTTEGQVQHLLLALEQEAGGGRDEGSCVGAAAAGAVELDLVVLGGTGGAVISNTNSISNNNSMVAATSPALVVAGVASAPKTWAWSEVMSPLAPLVMDTQRDSPSQPNAPRKRSWFLALGLGRGSGAANAAANAMAASADSAAEADEASPSGGGGAAALVEASAQGTGAWDPVAALSSATTTASTTATTVATVSSSSMARLINAPAVPHRVQDAGGGEDSRSWGPAAGAPSLPGGRRLPLSTPEEIGSLPGDATPAAGPQSPFAPLSLIAGTPPLGAIMGSVVSATASPPPPPPATAATDISCSMEPQQPKRRRLGGFLARLFHPLSSNNQVRRIVAVENSLLSAEPAVSSGADGIAVGGSGPSISAIMPPRTANDTAAAAATATSSTPTPASDASTRRPPLVLHGSSLSLTPLLPPSPRLGDVYRVLDNALASDTSVQIRINAIGNEATAAAAAAADVTAPDYRCPNTILLPGLESPGYADKSPSGGGPNRLTIEPPVEDLAAASLASPMEISPVMPTGGCFFWRYGAAARARAAAAAAATTAMAPPSGGPTAATVRCLGRVGSAPVPGATTAAAADVPGSSLRQLNTLSAADGLPAMRSSTSVMTGRSSGDKGRYLSTDAQQQQQRPKQLHQQQTQAPGSGSLSKGHSMQGVEGESPASASASAAAAAAATSGDSGSGAGAGSGLWIHPLESEISRVVQFVSGQEGLNEEMQAVALSQCQFLIDCLRNQETNWLVADSLLQLKREVGFPFDTGVPIAGAPDWFRLVLQPLHAPPPPPPPPPPPNTVSTPPPPPPLPPAELLKVRWAGIDQRQIGGTNACAAIGLEVAIWCLSSVQRWRQAVTSAALGLPRTSGGGGDGGGGGGIGRRDAAVWPQPLPNQEFLTADAGAGAAGRRDLAPALSCSQRDRDRERVTASIEMESMSGGALEQCIRAGTEVWQAVLVQSPASRVASSTGDFDLEHMLQLGGYHQRLRLADYSAASLLEDEASAAVVAAVNPLRCSLEVATSAAAATTMMTTTTTTTSLMFPSVPEHPSTAGSEGRPPLRPPALQLPTTSDLPPPPPCSSSCARHSGMHSGLPTFATLVRSLTQGVYVLGWRGHFATLWLRPGGVVHLIDSLGTRMAADCPLGFVLEFDSPSEFLRFFLARHQAKHDDAAVDDIAGANMAALIEVHRLELLQRAVATTSVTVTGVATAAPTEAATITSHPLLSI</sequence>
<feature type="region of interest" description="Disordered" evidence="2">
    <location>
        <begin position="371"/>
        <end position="423"/>
    </location>
</feature>
<name>A0A8J4BP73_9CHLO</name>
<feature type="compositionally biased region" description="Low complexity" evidence="2">
    <location>
        <begin position="116"/>
        <end position="126"/>
    </location>
</feature>
<keyword evidence="1" id="KW-0945">Host-virus interaction</keyword>
<feature type="region of interest" description="Disordered" evidence="2">
    <location>
        <begin position="764"/>
        <end position="833"/>
    </location>
</feature>
<evidence type="ECO:0000256" key="1">
    <source>
        <dbReference type="ARBA" id="ARBA00022581"/>
    </source>
</evidence>
<feature type="compositionally biased region" description="Polar residues" evidence="2">
    <location>
        <begin position="805"/>
        <end position="815"/>
    </location>
</feature>
<keyword evidence="4" id="KW-1185">Reference proteome</keyword>
<evidence type="ECO:0000313" key="3">
    <source>
        <dbReference type="EMBL" id="GIL62595.1"/>
    </source>
</evidence>
<organism evidence="3 4">
    <name type="scientific">Volvox africanus</name>
    <dbReference type="NCBI Taxonomy" id="51714"/>
    <lineage>
        <taxon>Eukaryota</taxon>
        <taxon>Viridiplantae</taxon>
        <taxon>Chlorophyta</taxon>
        <taxon>core chlorophytes</taxon>
        <taxon>Chlorophyceae</taxon>
        <taxon>CS clade</taxon>
        <taxon>Chlamydomonadales</taxon>
        <taxon>Volvocaceae</taxon>
        <taxon>Volvox</taxon>
    </lineage>
</organism>
<feature type="compositionally biased region" description="Low complexity" evidence="2">
    <location>
        <begin position="390"/>
        <end position="401"/>
    </location>
</feature>
<feature type="compositionally biased region" description="Pro residues" evidence="2">
    <location>
        <begin position="941"/>
        <end position="965"/>
    </location>
</feature>
<feature type="region of interest" description="Disordered" evidence="2">
    <location>
        <begin position="116"/>
        <end position="137"/>
    </location>
</feature>
<feature type="region of interest" description="Disordered" evidence="2">
    <location>
        <begin position="1191"/>
        <end position="1236"/>
    </location>
</feature>
<proteinExistence type="predicted"/>
<dbReference type="PANTHER" id="PTHR13037:SF24">
    <property type="entry name" value="POLYCOMB PROTEIN PCL-RELATED"/>
    <property type="match status" value="1"/>
</dbReference>
<gene>
    <name evidence="3" type="ORF">Vafri_16781</name>
</gene>
<accession>A0A8J4BP73</accession>
<feature type="region of interest" description="Disordered" evidence="2">
    <location>
        <begin position="1018"/>
        <end position="1039"/>
    </location>
</feature>
<feature type="compositionally biased region" description="Low complexity" evidence="2">
    <location>
        <begin position="542"/>
        <end position="561"/>
    </location>
</feature>
<comment type="caution">
    <text evidence="3">The sequence shown here is derived from an EMBL/GenBank/DDBJ whole genome shotgun (WGS) entry which is preliminary data.</text>
</comment>
<feature type="compositionally biased region" description="Gly residues" evidence="2">
    <location>
        <begin position="1020"/>
        <end position="1032"/>
    </location>
</feature>
<evidence type="ECO:0000256" key="2">
    <source>
        <dbReference type="SAM" id="MobiDB-lite"/>
    </source>
</evidence>
<dbReference type="EMBL" id="BNCO01000052">
    <property type="protein sequence ID" value="GIL62595.1"/>
    <property type="molecule type" value="Genomic_DNA"/>
</dbReference>
<dbReference type="PANTHER" id="PTHR13037">
    <property type="entry name" value="FORMIN"/>
    <property type="match status" value="1"/>
</dbReference>
<feature type="region of interest" description="Disordered" evidence="2">
    <location>
        <begin position="542"/>
        <end position="566"/>
    </location>
</feature>
<feature type="compositionally biased region" description="Low complexity" evidence="2">
    <location>
        <begin position="789"/>
        <end position="804"/>
    </location>
</feature>
<dbReference type="Proteomes" id="UP000747399">
    <property type="component" value="Unassembled WGS sequence"/>
</dbReference>
<evidence type="ECO:0000313" key="4">
    <source>
        <dbReference type="Proteomes" id="UP000747399"/>
    </source>
</evidence>